<sequence>MFEEINHQRQQMHARDEELKKAQNEILVLKERKRVAIEEMFAANESEKAKQKEALDRVESLCASVDQKDKSLIEYSKQIQGLRQQIDSLKSSYSLELGKVSQSAKDISIL</sequence>
<evidence type="ECO:0000256" key="1">
    <source>
        <dbReference type="SAM" id="Coils"/>
    </source>
</evidence>
<accession>A0A117NNZ5</accession>
<organism evidence="2 3">
    <name type="scientific">Penicillium freii</name>
    <dbReference type="NCBI Taxonomy" id="48697"/>
    <lineage>
        <taxon>Eukaryota</taxon>
        <taxon>Fungi</taxon>
        <taxon>Dikarya</taxon>
        <taxon>Ascomycota</taxon>
        <taxon>Pezizomycotina</taxon>
        <taxon>Eurotiomycetes</taxon>
        <taxon>Eurotiomycetidae</taxon>
        <taxon>Eurotiales</taxon>
        <taxon>Aspergillaceae</taxon>
        <taxon>Penicillium</taxon>
    </lineage>
</organism>
<name>A0A117NNZ5_PENFR</name>
<feature type="coiled-coil region" evidence="1">
    <location>
        <begin position="5"/>
        <end position="39"/>
    </location>
</feature>
<proteinExistence type="predicted"/>
<reference evidence="2 3" key="1">
    <citation type="submission" date="2015-10" db="EMBL/GenBank/DDBJ databases">
        <title>Genome sequencing of Penicillium freii.</title>
        <authorList>
            <person name="Nguyen H.D."/>
            <person name="Visagie C.M."/>
            <person name="Seifert K.A."/>
        </authorList>
    </citation>
    <scope>NUCLEOTIDE SEQUENCE [LARGE SCALE GENOMIC DNA]</scope>
    <source>
        <strain evidence="2 3">DAOM 242723</strain>
    </source>
</reference>
<dbReference type="AlphaFoldDB" id="A0A117NNZ5"/>
<evidence type="ECO:0000313" key="3">
    <source>
        <dbReference type="Proteomes" id="UP000055045"/>
    </source>
</evidence>
<evidence type="ECO:0000313" key="2">
    <source>
        <dbReference type="EMBL" id="KUM61567.1"/>
    </source>
</evidence>
<comment type="caution">
    <text evidence="2">The sequence shown here is derived from an EMBL/GenBank/DDBJ whole genome shotgun (WGS) entry which is preliminary data.</text>
</comment>
<keyword evidence="1" id="KW-0175">Coiled coil</keyword>
<dbReference type="EMBL" id="LLXE01000130">
    <property type="protein sequence ID" value="KUM61567.1"/>
    <property type="molecule type" value="Genomic_DNA"/>
</dbReference>
<dbReference type="Proteomes" id="UP000055045">
    <property type="component" value="Unassembled WGS sequence"/>
</dbReference>
<protein>
    <submittedName>
        <fullName evidence="2">Uncharacterized protein</fullName>
    </submittedName>
</protein>
<gene>
    <name evidence="2" type="ORF">ACN42_g5565</name>
</gene>
<keyword evidence="3" id="KW-1185">Reference proteome</keyword>